<dbReference type="InterPro" id="IPR005710">
    <property type="entry name" value="Ribosomal_uS4_euk/arc"/>
</dbReference>
<evidence type="ECO:0000256" key="2">
    <source>
        <dbReference type="ARBA" id="ARBA00022730"/>
    </source>
</evidence>
<comment type="similarity">
    <text evidence="1 6">Belongs to the universal ribosomal protein uS4 family.</text>
</comment>
<dbReference type="InterPro" id="IPR022802">
    <property type="entry name" value="Ribosomal_uS4_arc"/>
</dbReference>
<feature type="compositionally biased region" description="Basic and acidic residues" evidence="7">
    <location>
        <begin position="164"/>
        <end position="185"/>
    </location>
</feature>
<evidence type="ECO:0000256" key="7">
    <source>
        <dbReference type="SAM" id="MobiDB-lite"/>
    </source>
</evidence>
<organism evidence="9 10">
    <name type="scientific">Candidatus Bilamarchaeum dharawalense</name>
    <dbReference type="NCBI Taxonomy" id="2885759"/>
    <lineage>
        <taxon>Archaea</taxon>
        <taxon>Candidatus Micrarchaeota</taxon>
        <taxon>Candidatus Micrarchaeia</taxon>
        <taxon>Candidatus Anstonellales</taxon>
        <taxon>Candidatus Bilamarchaeaceae</taxon>
        <taxon>Candidatus Bilamarchaeum</taxon>
    </lineage>
</organism>
<evidence type="ECO:0000256" key="3">
    <source>
        <dbReference type="ARBA" id="ARBA00022884"/>
    </source>
</evidence>
<comment type="function">
    <text evidence="6">One of the primary rRNA binding proteins, it binds directly to 16S rRNA where it nucleates assembly of the body of the 30S subunit.</text>
</comment>
<keyword evidence="3 6" id="KW-0694">RNA-binding</keyword>
<comment type="caution">
    <text evidence="9">The sequence shown here is derived from an EMBL/GenBank/DDBJ whole genome shotgun (WGS) entry which is preliminary data.</text>
</comment>
<evidence type="ECO:0000256" key="4">
    <source>
        <dbReference type="ARBA" id="ARBA00022980"/>
    </source>
</evidence>
<sequence length="185" mass="21263">MGDPRKLRNKYERPKKLWDVDRLRHDKALESEYGLKNMRELWRATAELKKYRREARRLLSLTDEERKDDAKKILTKLAKFGILKDGSVLDDVLSLEVRAVLERRLQTMVLRKGLALTSAQSRQLITHGFIAVNNKIVTRPGYLVSVAEESVLSHARPIELQSKVVEDKPPTPAEKPEVKVEEPAS</sequence>
<keyword evidence="5 6" id="KW-0687">Ribonucleoprotein</keyword>
<dbReference type="HAMAP" id="MF_01306_A">
    <property type="entry name" value="Ribosomal_uS4_A"/>
    <property type="match status" value="1"/>
</dbReference>
<dbReference type="CDD" id="cd00165">
    <property type="entry name" value="S4"/>
    <property type="match status" value="1"/>
</dbReference>
<dbReference type="InterPro" id="IPR018079">
    <property type="entry name" value="Ribosomal_uS4_CS"/>
</dbReference>
<dbReference type="InterPro" id="IPR002942">
    <property type="entry name" value="S4_RNA-bd"/>
</dbReference>
<dbReference type="AlphaFoldDB" id="A0A5E4LT79"/>
<comment type="subunit">
    <text evidence="6">Part of the 30S ribosomal subunit. Contacts protein S5. The interaction surface between S4 and S5 is involved in control of translational fidelity.</text>
</comment>
<dbReference type="GO" id="GO:0019843">
    <property type="term" value="F:rRNA binding"/>
    <property type="evidence" value="ECO:0007669"/>
    <property type="project" value="UniProtKB-UniRule"/>
</dbReference>
<dbReference type="EMBL" id="CABMJJ010000007">
    <property type="protein sequence ID" value="VVC03232.1"/>
    <property type="molecule type" value="Genomic_DNA"/>
</dbReference>
<evidence type="ECO:0000256" key="5">
    <source>
        <dbReference type="ARBA" id="ARBA00023274"/>
    </source>
</evidence>
<dbReference type="Pfam" id="PF01479">
    <property type="entry name" value="S4"/>
    <property type="match status" value="1"/>
</dbReference>
<evidence type="ECO:0000256" key="6">
    <source>
        <dbReference type="HAMAP-Rule" id="MF_01306"/>
    </source>
</evidence>
<protein>
    <recommendedName>
        <fullName evidence="6">Small ribosomal subunit protein uS4</fullName>
    </recommendedName>
</protein>
<dbReference type="GO" id="GO:0003735">
    <property type="term" value="F:structural constituent of ribosome"/>
    <property type="evidence" value="ECO:0007669"/>
    <property type="project" value="InterPro"/>
</dbReference>
<accession>A0A5E4LT79</accession>
<keyword evidence="2 6" id="KW-0699">rRNA-binding</keyword>
<comment type="function">
    <text evidence="6">With S5 and S12 plays an important role in translational accuracy.</text>
</comment>
<reference evidence="9 10" key="1">
    <citation type="submission" date="2019-08" db="EMBL/GenBank/DDBJ databases">
        <authorList>
            <person name="Vazquez-Campos X."/>
        </authorList>
    </citation>
    <scope>NUCLEOTIDE SEQUENCE [LARGE SCALE GENOMIC DNA]</scope>
    <source>
        <strain evidence="9">LFW-283_2</strain>
    </source>
</reference>
<dbReference type="Gene3D" id="3.10.290.10">
    <property type="entry name" value="RNA-binding S4 domain"/>
    <property type="match status" value="1"/>
</dbReference>
<dbReference type="SMART" id="SM00363">
    <property type="entry name" value="S4"/>
    <property type="match status" value="1"/>
</dbReference>
<dbReference type="PROSITE" id="PS50889">
    <property type="entry name" value="S4"/>
    <property type="match status" value="1"/>
</dbReference>
<dbReference type="NCBIfam" id="NF003139">
    <property type="entry name" value="PRK04051.1"/>
    <property type="match status" value="1"/>
</dbReference>
<feature type="domain" description="RNA-binding S4" evidence="8">
    <location>
        <begin position="103"/>
        <end position="170"/>
    </location>
</feature>
<evidence type="ECO:0000313" key="9">
    <source>
        <dbReference type="EMBL" id="VVC03232.1"/>
    </source>
</evidence>
<dbReference type="SUPFAM" id="SSF55174">
    <property type="entry name" value="Alpha-L RNA-binding motif"/>
    <property type="match status" value="1"/>
</dbReference>
<dbReference type="NCBIfam" id="TIGR01018">
    <property type="entry name" value="uS4_arch"/>
    <property type="match status" value="1"/>
</dbReference>
<dbReference type="Proteomes" id="UP000789941">
    <property type="component" value="Unassembled WGS sequence"/>
</dbReference>
<keyword evidence="4 6" id="KW-0689">Ribosomal protein</keyword>
<proteinExistence type="inferred from homology"/>
<dbReference type="GO" id="GO:0042274">
    <property type="term" value="P:ribosomal small subunit biogenesis"/>
    <property type="evidence" value="ECO:0007669"/>
    <property type="project" value="TreeGrafter"/>
</dbReference>
<dbReference type="GO" id="GO:0006412">
    <property type="term" value="P:translation"/>
    <property type="evidence" value="ECO:0007669"/>
    <property type="project" value="UniProtKB-UniRule"/>
</dbReference>
<name>A0A5E4LT79_9ARCH</name>
<dbReference type="PROSITE" id="PS00632">
    <property type="entry name" value="RIBOSOMAL_S4"/>
    <property type="match status" value="1"/>
</dbReference>
<dbReference type="InterPro" id="IPR022801">
    <property type="entry name" value="Ribosomal_uS4"/>
</dbReference>
<gene>
    <name evidence="6 9" type="primary">rps4</name>
    <name evidence="9" type="ORF">LFW2832_00245</name>
</gene>
<feature type="region of interest" description="Disordered" evidence="7">
    <location>
        <begin position="162"/>
        <end position="185"/>
    </location>
</feature>
<evidence type="ECO:0000256" key="1">
    <source>
        <dbReference type="ARBA" id="ARBA00007465"/>
    </source>
</evidence>
<dbReference type="InterPro" id="IPR036986">
    <property type="entry name" value="S4_RNA-bd_sf"/>
</dbReference>
<dbReference type="PANTHER" id="PTHR11831:SF5">
    <property type="entry name" value="40S RIBOSOMAL PROTEIN S9"/>
    <property type="match status" value="1"/>
</dbReference>
<dbReference type="PANTHER" id="PTHR11831">
    <property type="entry name" value="30S 40S RIBOSOMAL PROTEIN"/>
    <property type="match status" value="1"/>
</dbReference>
<dbReference type="GO" id="GO:0015935">
    <property type="term" value="C:small ribosomal subunit"/>
    <property type="evidence" value="ECO:0007669"/>
    <property type="project" value="InterPro"/>
</dbReference>
<evidence type="ECO:0000313" key="10">
    <source>
        <dbReference type="Proteomes" id="UP000789941"/>
    </source>
</evidence>
<evidence type="ECO:0000259" key="8">
    <source>
        <dbReference type="SMART" id="SM00363"/>
    </source>
</evidence>